<keyword evidence="1" id="KW-1133">Transmembrane helix</keyword>
<proteinExistence type="predicted"/>
<keyword evidence="1" id="KW-0812">Transmembrane</keyword>
<evidence type="ECO:0000313" key="3">
    <source>
        <dbReference type="RefSeq" id="XP_036370246.1"/>
    </source>
</evidence>
<evidence type="ECO:0000313" key="2">
    <source>
        <dbReference type="Proteomes" id="UP000515154"/>
    </source>
</evidence>
<reference evidence="3" key="1">
    <citation type="submission" date="2025-08" db="UniProtKB">
        <authorList>
            <consortium name="RefSeq"/>
        </authorList>
    </citation>
    <scope>IDENTIFICATION</scope>
</reference>
<sequence>MDFKQYIIYSIISVAVAEAIKSAVHDEHHNRNKIEGSQTGGEIETVTTSGGFYTALRPGGERETVTTSGGFYTTLRPDTKTTIIALSVGLVILVIAVIIIICVFKRKCRKKCQEPTDV</sequence>
<dbReference type="Proteomes" id="UP000515154">
    <property type="component" value="Linkage group LG27"/>
</dbReference>
<dbReference type="RefSeq" id="XP_036370246.1">
    <property type="nucleotide sequence ID" value="XM_036514353.1"/>
</dbReference>
<protein>
    <submittedName>
        <fullName evidence="3">Uncharacterized protein LOC115225335 isoform X3</fullName>
    </submittedName>
</protein>
<keyword evidence="2" id="KW-1185">Reference proteome</keyword>
<keyword evidence="1" id="KW-0472">Membrane</keyword>
<feature type="transmembrane region" description="Helical" evidence="1">
    <location>
        <begin position="83"/>
        <end position="104"/>
    </location>
</feature>
<dbReference type="AlphaFoldDB" id="A0A7E6FRA7"/>
<organism evidence="2 3">
    <name type="scientific">Octopus sinensis</name>
    <name type="common">East Asian common octopus</name>
    <dbReference type="NCBI Taxonomy" id="2607531"/>
    <lineage>
        <taxon>Eukaryota</taxon>
        <taxon>Metazoa</taxon>
        <taxon>Spiralia</taxon>
        <taxon>Lophotrochozoa</taxon>
        <taxon>Mollusca</taxon>
        <taxon>Cephalopoda</taxon>
        <taxon>Coleoidea</taxon>
        <taxon>Octopodiformes</taxon>
        <taxon>Octopoda</taxon>
        <taxon>Incirrata</taxon>
        <taxon>Octopodidae</taxon>
        <taxon>Octopus</taxon>
    </lineage>
</organism>
<evidence type="ECO:0000256" key="1">
    <source>
        <dbReference type="SAM" id="Phobius"/>
    </source>
</evidence>
<gene>
    <name evidence="3" type="primary">LOC115225335</name>
</gene>
<accession>A0A7E6FRA7</accession>
<name>A0A7E6FRA7_9MOLL</name>